<evidence type="ECO:0008006" key="3">
    <source>
        <dbReference type="Google" id="ProtNLM"/>
    </source>
</evidence>
<dbReference type="Ensembl" id="ENSEAST00005073245.1">
    <property type="protein sequence ID" value="ENSEASP00005049133.1"/>
    <property type="gene ID" value="ENSEASG00005030571.1"/>
</dbReference>
<sequence>MSHLFSAGTLTKSDVSQPHFDIFRAEIISSKFVSYPMSSIIPSSSLCSVVDTLFLSPQICSFEQLPPFHLVTVGLPTTGFFPLATKGCRKTQTDITDQTNYFFWEFINWPESHTQRALFTIAKTWKQPKCPSTDEWIKKMWYIHTMEYYSAAKQNKIIPFAITWMDLERIMLSEISQQEKDNLCMTPLI</sequence>
<name>A0A9L0J9U0_EQUAS</name>
<proteinExistence type="predicted"/>
<reference evidence="1 2" key="1">
    <citation type="journal article" date="2020" name="Nat. Commun.">
        <title>Donkey genomes provide new insights into domestication and selection for coat color.</title>
        <authorList>
            <person name="Wang"/>
            <person name="C."/>
            <person name="Li"/>
            <person name="H."/>
            <person name="Guo"/>
            <person name="Y."/>
            <person name="Huang"/>
            <person name="J."/>
            <person name="Sun"/>
            <person name="Y."/>
            <person name="Min"/>
            <person name="J."/>
            <person name="Wang"/>
            <person name="J."/>
            <person name="Fang"/>
            <person name="X."/>
            <person name="Zhao"/>
            <person name="Z."/>
            <person name="Wang"/>
            <person name="S."/>
            <person name="Zhang"/>
            <person name="Y."/>
            <person name="Liu"/>
            <person name="Q."/>
            <person name="Jiang"/>
            <person name="Q."/>
            <person name="Wang"/>
            <person name="X."/>
            <person name="Guo"/>
            <person name="Y."/>
            <person name="Yang"/>
            <person name="C."/>
            <person name="Wang"/>
            <person name="Y."/>
            <person name="Tian"/>
            <person name="F."/>
            <person name="Zhuang"/>
            <person name="G."/>
            <person name="Fan"/>
            <person name="Y."/>
            <person name="Gao"/>
            <person name="Q."/>
            <person name="Li"/>
            <person name="Y."/>
            <person name="Ju"/>
            <person name="Z."/>
            <person name="Li"/>
            <person name="J."/>
            <person name="Li"/>
            <person name="R."/>
            <person name="Hou"/>
            <person name="M."/>
            <person name="Yang"/>
            <person name="G."/>
            <person name="Liu"/>
            <person name="G."/>
            <person name="Liu"/>
            <person name="W."/>
            <person name="Guo"/>
            <person name="J."/>
            <person name="Pan"/>
            <person name="S."/>
            <person name="Fan"/>
            <person name="G."/>
            <person name="Zhang"/>
            <person name="W."/>
            <person name="Zhang"/>
            <person name="R."/>
            <person name="Yu"/>
            <person name="J."/>
            <person name="Zhang"/>
            <person name="X."/>
            <person name="Yin"/>
            <person name="Q."/>
            <person name="Ji"/>
            <person name="C."/>
            <person name="Jin"/>
            <person name="Y."/>
            <person name="Yue"/>
            <person name="G."/>
            <person name="Liu"/>
            <person name="M."/>
            <person name="Xu"/>
            <person name="J."/>
            <person name="Liu"/>
            <person name="S."/>
            <person name="Jordana"/>
            <person name="J."/>
            <person name="Noce"/>
            <person name="A."/>
            <person name="Amills"/>
            <person name="M."/>
            <person name="Wu"/>
            <person name="D.D."/>
            <person name="Li"/>
            <person name="S."/>
            <person name="Zhou"/>
            <person name="X. and Zhong"/>
            <person name="J."/>
        </authorList>
    </citation>
    <scope>NUCLEOTIDE SEQUENCE [LARGE SCALE GENOMIC DNA]</scope>
</reference>
<evidence type="ECO:0000313" key="1">
    <source>
        <dbReference type="Ensembl" id="ENSEASP00005049133.1"/>
    </source>
</evidence>
<dbReference type="GeneTree" id="ENSGT01150000286925"/>
<keyword evidence="2" id="KW-1185">Reference proteome</keyword>
<accession>A0A9L0J9U0</accession>
<reference evidence="1" key="2">
    <citation type="submission" date="2025-08" db="UniProtKB">
        <authorList>
            <consortium name="Ensembl"/>
        </authorList>
    </citation>
    <scope>IDENTIFICATION</scope>
</reference>
<protein>
    <recommendedName>
        <fullName evidence="3">DUF1725 domain-containing protein</fullName>
    </recommendedName>
</protein>
<reference evidence="1" key="3">
    <citation type="submission" date="2025-09" db="UniProtKB">
        <authorList>
            <consortium name="Ensembl"/>
        </authorList>
    </citation>
    <scope>IDENTIFICATION</scope>
</reference>
<organism evidence="1 2">
    <name type="scientific">Equus asinus</name>
    <name type="common">Donkey</name>
    <name type="synonym">Equus africanus asinus</name>
    <dbReference type="NCBI Taxonomy" id="9793"/>
    <lineage>
        <taxon>Eukaryota</taxon>
        <taxon>Metazoa</taxon>
        <taxon>Chordata</taxon>
        <taxon>Craniata</taxon>
        <taxon>Vertebrata</taxon>
        <taxon>Euteleostomi</taxon>
        <taxon>Mammalia</taxon>
        <taxon>Eutheria</taxon>
        <taxon>Laurasiatheria</taxon>
        <taxon>Perissodactyla</taxon>
        <taxon>Equidae</taxon>
        <taxon>Equus</taxon>
    </lineage>
</organism>
<dbReference type="AlphaFoldDB" id="A0A9L0J9U0"/>
<evidence type="ECO:0000313" key="2">
    <source>
        <dbReference type="Proteomes" id="UP000694387"/>
    </source>
</evidence>
<dbReference type="Proteomes" id="UP000694387">
    <property type="component" value="Chromosome 19"/>
</dbReference>